<name>A0A2I0R3F1_9FLAO</name>
<feature type="domain" description="Hemerythrin-like" evidence="1">
    <location>
        <begin position="21"/>
        <end position="123"/>
    </location>
</feature>
<dbReference type="Gene3D" id="1.20.120.520">
    <property type="entry name" value="nmb1532 protein domain like"/>
    <property type="match status" value="1"/>
</dbReference>
<reference evidence="2 3" key="1">
    <citation type="submission" date="2017-12" db="EMBL/GenBank/DDBJ databases">
        <title>The draft genome sequence of Brumimicrobium saltpan LHR20.</title>
        <authorList>
            <person name="Do Z.-J."/>
            <person name="Luo H.-R."/>
        </authorList>
    </citation>
    <scope>NUCLEOTIDE SEQUENCE [LARGE SCALE GENOMIC DNA]</scope>
    <source>
        <strain evidence="2 3">LHR20</strain>
    </source>
</reference>
<gene>
    <name evidence="2" type="ORF">CW751_05825</name>
</gene>
<dbReference type="OrthoDB" id="9793254at2"/>
<dbReference type="EMBL" id="PJNI01000005">
    <property type="protein sequence ID" value="PKR81101.1"/>
    <property type="molecule type" value="Genomic_DNA"/>
</dbReference>
<keyword evidence="3" id="KW-1185">Reference proteome</keyword>
<evidence type="ECO:0000259" key="1">
    <source>
        <dbReference type="Pfam" id="PF01814"/>
    </source>
</evidence>
<comment type="caution">
    <text evidence="2">The sequence shown here is derived from an EMBL/GenBank/DDBJ whole genome shotgun (WGS) entry which is preliminary data.</text>
</comment>
<evidence type="ECO:0000313" key="3">
    <source>
        <dbReference type="Proteomes" id="UP000236654"/>
    </source>
</evidence>
<protein>
    <submittedName>
        <fullName evidence="2">Cation-binding protein</fullName>
    </submittedName>
</protein>
<dbReference type="InterPro" id="IPR012312">
    <property type="entry name" value="Hemerythrin-like"/>
</dbReference>
<dbReference type="AlphaFoldDB" id="A0A2I0R3F1"/>
<accession>A0A2I0R3F1</accession>
<evidence type="ECO:0000313" key="2">
    <source>
        <dbReference type="EMBL" id="PKR81101.1"/>
    </source>
</evidence>
<dbReference type="Pfam" id="PF01814">
    <property type="entry name" value="Hemerythrin"/>
    <property type="match status" value="1"/>
</dbReference>
<sequence>MSTKNKPLKRDSALIPFSREHHHSLLLGWKIRKGIANGVEIKRIKKYTDWFYKNHVKKHFEDEEKYIFPILGEEHELIKKALAEHRRLTRLFEETDEIEKSLHHIEEELERHIRFEERELFMAIQEVATSDELKKIESLHDELKFEENTKDVFWE</sequence>
<dbReference type="RefSeq" id="WP_101334061.1">
    <property type="nucleotide sequence ID" value="NZ_PJNI01000005.1"/>
</dbReference>
<dbReference type="Proteomes" id="UP000236654">
    <property type="component" value="Unassembled WGS sequence"/>
</dbReference>
<proteinExistence type="predicted"/>
<organism evidence="2 3">
    <name type="scientific">Brumimicrobium salinarum</name>
    <dbReference type="NCBI Taxonomy" id="2058658"/>
    <lineage>
        <taxon>Bacteria</taxon>
        <taxon>Pseudomonadati</taxon>
        <taxon>Bacteroidota</taxon>
        <taxon>Flavobacteriia</taxon>
        <taxon>Flavobacteriales</taxon>
        <taxon>Crocinitomicaceae</taxon>
        <taxon>Brumimicrobium</taxon>
    </lineage>
</organism>